<evidence type="ECO:0000313" key="3">
    <source>
        <dbReference type="EMBL" id="TGL41693.1"/>
    </source>
</evidence>
<gene>
    <name evidence="2" type="ORF">EHO57_06425</name>
    <name evidence="3" type="ORF">EHQ53_05590</name>
</gene>
<dbReference type="EMBL" id="RQER01000004">
    <property type="protein sequence ID" value="TGK02938.1"/>
    <property type="molecule type" value="Genomic_DNA"/>
</dbReference>
<accession>A0A5F1ZTC4</accession>
<evidence type="ECO:0008006" key="6">
    <source>
        <dbReference type="Google" id="ProtNLM"/>
    </source>
</evidence>
<evidence type="ECO:0000313" key="2">
    <source>
        <dbReference type="EMBL" id="TGK02938.1"/>
    </source>
</evidence>
<feature type="chain" id="PRO_5043206972" description="Porin" evidence="1">
    <location>
        <begin position="27"/>
        <end position="424"/>
    </location>
</feature>
<dbReference type="Proteomes" id="UP000297273">
    <property type="component" value="Unassembled WGS sequence"/>
</dbReference>
<reference evidence="3" key="1">
    <citation type="submission" date="2018-10" db="EMBL/GenBank/DDBJ databases">
        <authorList>
            <person name="Vincent A.T."/>
            <person name="Schiettekatte O."/>
            <person name="Bourhy P."/>
            <person name="Veyrier F.J."/>
            <person name="Picardeau M."/>
        </authorList>
    </citation>
    <scope>NUCLEOTIDE SEQUENCE</scope>
    <source>
        <strain evidence="3">201702690</strain>
    </source>
</reference>
<feature type="signal peptide" evidence="1">
    <location>
        <begin position="1"/>
        <end position="26"/>
    </location>
</feature>
<dbReference type="InterPro" id="IPR027614">
    <property type="entry name" value="OMP_Lepto"/>
</dbReference>
<evidence type="ECO:0000313" key="5">
    <source>
        <dbReference type="Proteomes" id="UP000297946"/>
    </source>
</evidence>
<reference evidence="2 5" key="2">
    <citation type="journal article" date="2019" name="PLoS Negl. Trop. Dis.">
        <title>Revisiting the worldwide diversity of Leptospira species in the environment.</title>
        <authorList>
            <person name="Vincent A.T."/>
            <person name="Schiettekatte O."/>
            <person name="Bourhy P."/>
            <person name="Veyrier F.J."/>
            <person name="Picardeau M."/>
        </authorList>
    </citation>
    <scope>NUCLEOTIDE SEQUENCE [LARGE SCALE GENOMIC DNA]</scope>
    <source>
        <strain evidence="3">201702690</strain>
        <strain evidence="2 5">SSW18</strain>
    </source>
</reference>
<keyword evidence="4" id="KW-1185">Reference proteome</keyword>
<dbReference type="EMBL" id="RQGC01000004">
    <property type="protein sequence ID" value="TGL41693.1"/>
    <property type="molecule type" value="Genomic_DNA"/>
</dbReference>
<name>A0A5F1ZTC4_9LEPT</name>
<sequence length="424" mass="47022">MRFILNTLLKSFLFCSIFAGFLYASALSAQTGNPKLPDPDALEREADDLDYQARRTQNPAESRRLSQQADAKRQLAMNTRNELHDRELEKPYNKPTLEIQFNALQSTWESEALARSKNLGVNTYNALLNQAGAYQTAKTNAAGLGLNPNLLNDNLTSFSSPQGNTKTAFPIRATYLNTAKTFGIEFNYLDVRMKPSYTTFDVASSLSSAAPIQFHSVEYRRLDYSLNFAWYLITGTGRIGLAAGARNLDIYSKEYGNIPGNYGFGSSEEKAGGLGPQIGIRLFKNFSASLIGHFRADYFRILGHYNRTTQGVLSGISGPYILDTSSVGGIKENLITRTGYEIDTGISFMRSRWLKYTFGFQFTELASKISGYNYNPTVFPGAPGDPIFLNQVSKPLDQFSSGSALGKEVHDKFYGIYFGISLII</sequence>
<dbReference type="Proteomes" id="UP000297946">
    <property type="component" value="Unassembled WGS sequence"/>
</dbReference>
<keyword evidence="1" id="KW-0732">Signal</keyword>
<proteinExistence type="predicted"/>
<dbReference type="RefSeq" id="WP_135643935.1">
    <property type="nucleotide sequence ID" value="NZ_RQER01000004.1"/>
</dbReference>
<comment type="caution">
    <text evidence="2">The sequence shown here is derived from an EMBL/GenBank/DDBJ whole genome shotgun (WGS) entry which is preliminary data.</text>
</comment>
<evidence type="ECO:0000256" key="1">
    <source>
        <dbReference type="SAM" id="SignalP"/>
    </source>
</evidence>
<organism evidence="2 5">
    <name type="scientific">Leptospira langatensis</name>
    <dbReference type="NCBI Taxonomy" id="2484983"/>
    <lineage>
        <taxon>Bacteria</taxon>
        <taxon>Pseudomonadati</taxon>
        <taxon>Spirochaetota</taxon>
        <taxon>Spirochaetia</taxon>
        <taxon>Leptospirales</taxon>
        <taxon>Leptospiraceae</taxon>
        <taxon>Leptospira</taxon>
    </lineage>
</organism>
<protein>
    <recommendedName>
        <fullName evidence="6">Porin</fullName>
    </recommendedName>
</protein>
<dbReference type="NCBIfam" id="TIGR04327">
    <property type="entry name" value="OMP_LA_2444"/>
    <property type="match status" value="1"/>
</dbReference>
<dbReference type="AlphaFoldDB" id="A0A5F1ZTC4"/>
<dbReference type="OrthoDB" id="339031at2"/>
<evidence type="ECO:0000313" key="4">
    <source>
        <dbReference type="Proteomes" id="UP000297273"/>
    </source>
</evidence>